<evidence type="ECO:0000313" key="1">
    <source>
        <dbReference type="EMBL" id="GBP01343.1"/>
    </source>
</evidence>
<keyword evidence="2" id="KW-1185">Reference proteome</keyword>
<dbReference type="Proteomes" id="UP000299102">
    <property type="component" value="Unassembled WGS sequence"/>
</dbReference>
<accession>A0A4C1SGQ1</accession>
<protein>
    <submittedName>
        <fullName evidence="1">Uncharacterized protein</fullName>
    </submittedName>
</protein>
<gene>
    <name evidence="1" type="ORF">EVAR_72818_1</name>
</gene>
<organism evidence="1 2">
    <name type="scientific">Eumeta variegata</name>
    <name type="common">Bagworm moth</name>
    <name type="synonym">Eumeta japonica</name>
    <dbReference type="NCBI Taxonomy" id="151549"/>
    <lineage>
        <taxon>Eukaryota</taxon>
        <taxon>Metazoa</taxon>
        <taxon>Ecdysozoa</taxon>
        <taxon>Arthropoda</taxon>
        <taxon>Hexapoda</taxon>
        <taxon>Insecta</taxon>
        <taxon>Pterygota</taxon>
        <taxon>Neoptera</taxon>
        <taxon>Endopterygota</taxon>
        <taxon>Lepidoptera</taxon>
        <taxon>Glossata</taxon>
        <taxon>Ditrysia</taxon>
        <taxon>Tineoidea</taxon>
        <taxon>Psychidae</taxon>
        <taxon>Oiketicinae</taxon>
        <taxon>Eumeta</taxon>
    </lineage>
</organism>
<dbReference type="EMBL" id="BGZK01003441">
    <property type="protein sequence ID" value="GBP01343.1"/>
    <property type="molecule type" value="Genomic_DNA"/>
</dbReference>
<comment type="caution">
    <text evidence="1">The sequence shown here is derived from an EMBL/GenBank/DDBJ whole genome shotgun (WGS) entry which is preliminary data.</text>
</comment>
<sequence length="76" mass="8520">MTFVSSPRSAQGNTNPIHDRIYEVGYHDHDRYPNPTQDTGNPPVIPLRCECPWVAMSTFSGDSQASLIEYAIKLPK</sequence>
<dbReference type="AlphaFoldDB" id="A0A4C1SGQ1"/>
<proteinExistence type="predicted"/>
<evidence type="ECO:0000313" key="2">
    <source>
        <dbReference type="Proteomes" id="UP000299102"/>
    </source>
</evidence>
<reference evidence="1 2" key="1">
    <citation type="journal article" date="2019" name="Commun. Biol.">
        <title>The bagworm genome reveals a unique fibroin gene that provides high tensile strength.</title>
        <authorList>
            <person name="Kono N."/>
            <person name="Nakamura H."/>
            <person name="Ohtoshi R."/>
            <person name="Tomita M."/>
            <person name="Numata K."/>
            <person name="Arakawa K."/>
        </authorList>
    </citation>
    <scope>NUCLEOTIDE SEQUENCE [LARGE SCALE GENOMIC DNA]</scope>
</reference>
<name>A0A4C1SGQ1_EUMVA</name>